<proteinExistence type="predicted"/>
<keyword evidence="5 6" id="KW-0472">Membrane</keyword>
<evidence type="ECO:0000313" key="7">
    <source>
        <dbReference type="EMBL" id="KAB1442242.1"/>
    </source>
</evidence>
<sequence length="209" mass="22216">MFDTTQLLMFIGASLVLAITPGPDVLYVLTRGITQGRKAALFAACGFNIGVIAHTLFAVVGLSAILRTSAVAYQCVKYAGAAYLIYIGIQTIRSRKGADAEQKVDVISPKAIFKQTIIANILNPKVALFFLAFLPQFVTPTGASPELQMLVLGGLFMASGFAVFSMVALFSGLIGDKLRSNPRFEPRMKTAAGSVLVLLGLSLALPENN</sequence>
<name>A0A6N6N3F5_9BACT</name>
<feature type="transmembrane region" description="Helical" evidence="6">
    <location>
        <begin position="6"/>
        <end position="29"/>
    </location>
</feature>
<feature type="transmembrane region" description="Helical" evidence="6">
    <location>
        <begin position="150"/>
        <end position="175"/>
    </location>
</feature>
<dbReference type="Pfam" id="PF01810">
    <property type="entry name" value="LysE"/>
    <property type="match status" value="1"/>
</dbReference>
<dbReference type="InterPro" id="IPR001123">
    <property type="entry name" value="LeuE-type"/>
</dbReference>
<keyword evidence="2" id="KW-1003">Cell membrane</keyword>
<evidence type="ECO:0000313" key="8">
    <source>
        <dbReference type="Proteomes" id="UP000438699"/>
    </source>
</evidence>
<gene>
    <name evidence="7" type="ORF">F8A88_07230</name>
</gene>
<reference evidence="7 8" key="1">
    <citation type="journal article" date="2017" name="Int. J. Syst. Evol. Microbiol.">
        <title>Desulfovibrio senegalensis sp. nov., a mesophilic sulfate reducer isolated from marine sediment.</title>
        <authorList>
            <person name="Thioye A."/>
            <person name="Gam Z.B.A."/>
            <person name="Mbengue M."/>
            <person name="Cayol J.L."/>
            <person name="Joseph-Bartoli M."/>
            <person name="Toure-Kane C."/>
            <person name="Labat M."/>
        </authorList>
    </citation>
    <scope>NUCLEOTIDE SEQUENCE [LARGE SCALE GENOMIC DNA]</scope>
    <source>
        <strain evidence="7 8">DSM 101509</strain>
    </source>
</reference>
<evidence type="ECO:0000256" key="4">
    <source>
        <dbReference type="ARBA" id="ARBA00022989"/>
    </source>
</evidence>
<dbReference type="RefSeq" id="WP_151150463.1">
    <property type="nucleotide sequence ID" value="NZ_WAIE01000002.1"/>
</dbReference>
<comment type="caution">
    <text evidence="7">The sequence shown here is derived from an EMBL/GenBank/DDBJ whole genome shotgun (WGS) entry which is preliminary data.</text>
</comment>
<dbReference type="OrthoDB" id="9804822at2"/>
<feature type="transmembrane region" description="Helical" evidence="6">
    <location>
        <begin position="41"/>
        <end position="65"/>
    </location>
</feature>
<dbReference type="PANTHER" id="PTHR30086">
    <property type="entry name" value="ARGININE EXPORTER PROTEIN ARGO"/>
    <property type="match status" value="1"/>
</dbReference>
<dbReference type="EMBL" id="WAIE01000002">
    <property type="protein sequence ID" value="KAB1442242.1"/>
    <property type="molecule type" value="Genomic_DNA"/>
</dbReference>
<dbReference type="GO" id="GO:0015171">
    <property type="term" value="F:amino acid transmembrane transporter activity"/>
    <property type="evidence" value="ECO:0007669"/>
    <property type="project" value="TreeGrafter"/>
</dbReference>
<keyword evidence="8" id="KW-1185">Reference proteome</keyword>
<protein>
    <submittedName>
        <fullName evidence="7">LysE family translocator</fullName>
    </submittedName>
</protein>
<organism evidence="7 8">
    <name type="scientific">Pseudodesulfovibrio senegalensis</name>
    <dbReference type="NCBI Taxonomy" id="1721087"/>
    <lineage>
        <taxon>Bacteria</taxon>
        <taxon>Pseudomonadati</taxon>
        <taxon>Thermodesulfobacteriota</taxon>
        <taxon>Desulfovibrionia</taxon>
        <taxon>Desulfovibrionales</taxon>
        <taxon>Desulfovibrionaceae</taxon>
    </lineage>
</organism>
<evidence type="ECO:0000256" key="3">
    <source>
        <dbReference type="ARBA" id="ARBA00022692"/>
    </source>
</evidence>
<dbReference type="AlphaFoldDB" id="A0A6N6N3F5"/>
<accession>A0A6N6N3F5</accession>
<dbReference type="Proteomes" id="UP000438699">
    <property type="component" value="Unassembled WGS sequence"/>
</dbReference>
<evidence type="ECO:0000256" key="2">
    <source>
        <dbReference type="ARBA" id="ARBA00022475"/>
    </source>
</evidence>
<dbReference type="PANTHER" id="PTHR30086:SF20">
    <property type="entry name" value="ARGININE EXPORTER PROTEIN ARGO-RELATED"/>
    <property type="match status" value="1"/>
</dbReference>
<evidence type="ECO:0000256" key="6">
    <source>
        <dbReference type="SAM" id="Phobius"/>
    </source>
</evidence>
<comment type="subcellular location">
    <subcellularLocation>
        <location evidence="1">Cell membrane</location>
        <topology evidence="1">Multi-pass membrane protein</topology>
    </subcellularLocation>
</comment>
<evidence type="ECO:0000256" key="5">
    <source>
        <dbReference type="ARBA" id="ARBA00023136"/>
    </source>
</evidence>
<keyword evidence="4 6" id="KW-1133">Transmembrane helix</keyword>
<evidence type="ECO:0000256" key="1">
    <source>
        <dbReference type="ARBA" id="ARBA00004651"/>
    </source>
</evidence>
<dbReference type="GO" id="GO:0005886">
    <property type="term" value="C:plasma membrane"/>
    <property type="evidence" value="ECO:0007669"/>
    <property type="project" value="UniProtKB-SubCell"/>
</dbReference>
<keyword evidence="3 6" id="KW-0812">Transmembrane</keyword>
<dbReference type="PIRSF" id="PIRSF006324">
    <property type="entry name" value="LeuE"/>
    <property type="match status" value="1"/>
</dbReference>
<feature type="transmembrane region" description="Helical" evidence="6">
    <location>
        <begin position="117"/>
        <end position="138"/>
    </location>
</feature>